<keyword evidence="4 10" id="KW-0812">Transmembrane</keyword>
<dbReference type="PANTHER" id="PTHR11730:SF6">
    <property type="entry name" value="AMMONIUM TRANSPORTER"/>
    <property type="match status" value="1"/>
</dbReference>
<feature type="transmembrane region" description="Helical" evidence="10">
    <location>
        <begin position="442"/>
        <end position="461"/>
    </location>
</feature>
<evidence type="ECO:0000256" key="5">
    <source>
        <dbReference type="ARBA" id="ARBA00022989"/>
    </source>
</evidence>
<dbReference type="Gene3D" id="1.10.3430.10">
    <property type="entry name" value="Ammonium transporter AmtB like domains"/>
    <property type="match status" value="1"/>
</dbReference>
<feature type="coiled-coil region" evidence="8">
    <location>
        <begin position="97"/>
        <end position="131"/>
    </location>
</feature>
<evidence type="ECO:0000256" key="9">
    <source>
        <dbReference type="SAM" id="MobiDB-lite"/>
    </source>
</evidence>
<dbReference type="SUPFAM" id="SSF111352">
    <property type="entry name" value="Ammonium transporter"/>
    <property type="match status" value="1"/>
</dbReference>
<keyword evidence="8" id="KW-0175">Coiled coil</keyword>
<keyword evidence="7" id="KW-0924">Ammonia transport</keyword>
<feature type="transmembrane region" description="Helical" evidence="10">
    <location>
        <begin position="246"/>
        <end position="264"/>
    </location>
</feature>
<dbReference type="Pfam" id="PF00909">
    <property type="entry name" value="Ammonium_transp"/>
    <property type="match status" value="1"/>
</dbReference>
<dbReference type="AlphaFoldDB" id="A0A656HNF7"/>
<dbReference type="GO" id="GO:0097272">
    <property type="term" value="P:ammonium homeostasis"/>
    <property type="evidence" value="ECO:0007669"/>
    <property type="project" value="TreeGrafter"/>
</dbReference>
<protein>
    <submittedName>
        <fullName evidence="12">Ammonium transporter</fullName>
    </submittedName>
</protein>
<feature type="transmembrane region" description="Helical" evidence="10">
    <location>
        <begin position="403"/>
        <end position="422"/>
    </location>
</feature>
<name>A0A656HNF7_THINJ</name>
<feature type="transmembrane region" description="Helical" evidence="10">
    <location>
        <begin position="335"/>
        <end position="354"/>
    </location>
</feature>
<dbReference type="GO" id="GO:0008519">
    <property type="term" value="F:ammonium channel activity"/>
    <property type="evidence" value="ECO:0007669"/>
    <property type="project" value="InterPro"/>
</dbReference>
<evidence type="ECO:0000256" key="4">
    <source>
        <dbReference type="ARBA" id="ARBA00022692"/>
    </source>
</evidence>
<dbReference type="PRINTS" id="PR00342">
    <property type="entry name" value="RHESUSRHD"/>
</dbReference>
<dbReference type="InterPro" id="IPR024041">
    <property type="entry name" value="NH4_transpt_AmtB-like_dom"/>
</dbReference>
<dbReference type="GO" id="GO:0005886">
    <property type="term" value="C:plasma membrane"/>
    <property type="evidence" value="ECO:0007669"/>
    <property type="project" value="InterPro"/>
</dbReference>
<dbReference type="RefSeq" id="WP_002710744.1">
    <property type="nucleotide sequence ID" value="NZ_JH651384.1"/>
</dbReference>
<evidence type="ECO:0000256" key="2">
    <source>
        <dbReference type="ARBA" id="ARBA00005887"/>
    </source>
</evidence>
<evidence type="ECO:0000256" key="6">
    <source>
        <dbReference type="ARBA" id="ARBA00023136"/>
    </source>
</evidence>
<feature type="region of interest" description="Disordered" evidence="9">
    <location>
        <begin position="39"/>
        <end position="97"/>
    </location>
</feature>
<keyword evidence="5 10" id="KW-1133">Transmembrane helix</keyword>
<evidence type="ECO:0000313" key="13">
    <source>
        <dbReference type="Proteomes" id="UP000005317"/>
    </source>
</evidence>
<evidence type="ECO:0000256" key="3">
    <source>
        <dbReference type="ARBA" id="ARBA00022448"/>
    </source>
</evidence>
<sequence precursor="true">MQTTVNHSSSLLTRYLAMFALYLLVMLIAPTALAEKKAESTGQSAESDTPTETTEQQQAEPAADKDVQNPSTEQTDTNSDSQPPAASEPEPNAESQIEDSMANIEVIQQTLESLRNEIENSKETTSLTRDNVQTIRDGISLIDEKIKQAYTGLDESRTGVAANTKSITNLTEGLLSATRDIKANAADLSSQKSLIEDNSIRLYEILIQISSMNDEVDQFSKALDSVKNSDQKQELKLVIGSDLNRLWIMLSIILVFFSPVAFVLSSNRDNYRPLMDGTQQHQGILLVCLGVFLGYFAVGFGLMYGESSSGLIGTTNYLLEPINTNRQPVTPFNEFVLYQSGFAMLAAMIVYIAVGRQLSSVAHLVLALFVGVVLIPIFGHWSWSSYFIPTNKGWLEGAGFVDQAGAVTINTVAAWFAFTIVWKLGKSSPPPQQADKEFDDPVYSASATLLLWISWIGFTTGTLPISSEQIPGVVLNIGLAGSAGGITAFMHYVFFHTDKSQIARALGGFVSGLVAIAACAQSVTFIEALTIGAIAGLLQNLAYSLLRKIVLKQSWQVRPAYLVAIHGVAGIWGALSFALFGSENTFGAPDFTQLVTQAQGIATALAYSIVTGHVAMLLLAFRKKQPQTA</sequence>
<dbReference type="Proteomes" id="UP000005317">
    <property type="component" value="Unassembled WGS sequence"/>
</dbReference>
<keyword evidence="3" id="KW-0813">Transport</keyword>
<dbReference type="OrthoDB" id="9814202at2"/>
<feature type="compositionally biased region" description="Low complexity" evidence="9">
    <location>
        <begin position="81"/>
        <end position="95"/>
    </location>
</feature>
<feature type="compositionally biased region" description="Polar residues" evidence="9">
    <location>
        <begin position="68"/>
        <end position="80"/>
    </location>
</feature>
<dbReference type="EMBL" id="JH651384">
    <property type="protein sequence ID" value="EIJ36880.1"/>
    <property type="molecule type" value="Genomic_DNA"/>
</dbReference>
<keyword evidence="6 10" id="KW-0472">Membrane</keyword>
<feature type="domain" description="Ammonium transporter AmtB-like" evidence="11">
    <location>
        <begin position="247"/>
        <end position="620"/>
    </location>
</feature>
<feature type="transmembrane region" description="Helical" evidence="10">
    <location>
        <begin position="473"/>
        <end position="495"/>
    </location>
</feature>
<proteinExistence type="inferred from homology"/>
<evidence type="ECO:0000256" key="7">
    <source>
        <dbReference type="ARBA" id="ARBA00023177"/>
    </source>
</evidence>
<feature type="transmembrane region" description="Helical" evidence="10">
    <location>
        <begin position="502"/>
        <end position="523"/>
    </location>
</feature>
<evidence type="ECO:0000313" key="12">
    <source>
        <dbReference type="EMBL" id="EIJ36880.1"/>
    </source>
</evidence>
<evidence type="ECO:0000256" key="1">
    <source>
        <dbReference type="ARBA" id="ARBA00004141"/>
    </source>
</evidence>
<comment type="similarity">
    <text evidence="2">Belongs to the ammonia transporter channel (TC 1.A.11.2) family.</text>
</comment>
<evidence type="ECO:0000256" key="10">
    <source>
        <dbReference type="SAM" id="Phobius"/>
    </source>
</evidence>
<feature type="transmembrane region" description="Helical" evidence="10">
    <location>
        <begin position="361"/>
        <end position="383"/>
    </location>
</feature>
<accession>A0A656HNF7</accession>
<gene>
    <name evidence="12" type="ORF">Thini_4400</name>
</gene>
<feature type="transmembrane region" description="Helical" evidence="10">
    <location>
        <begin position="600"/>
        <end position="621"/>
    </location>
</feature>
<feature type="compositionally biased region" description="Low complexity" evidence="9">
    <location>
        <begin position="50"/>
        <end position="61"/>
    </location>
</feature>
<keyword evidence="13" id="KW-1185">Reference proteome</keyword>
<evidence type="ECO:0000259" key="11">
    <source>
        <dbReference type="Pfam" id="PF00909"/>
    </source>
</evidence>
<feature type="transmembrane region" description="Helical" evidence="10">
    <location>
        <begin position="558"/>
        <end position="580"/>
    </location>
</feature>
<feature type="transmembrane region" description="Helical" evidence="10">
    <location>
        <begin position="284"/>
        <end position="304"/>
    </location>
</feature>
<dbReference type="PANTHER" id="PTHR11730">
    <property type="entry name" value="AMMONIUM TRANSPORTER"/>
    <property type="match status" value="1"/>
</dbReference>
<evidence type="ECO:0000256" key="8">
    <source>
        <dbReference type="SAM" id="Coils"/>
    </source>
</evidence>
<reference evidence="13" key="1">
    <citation type="journal article" date="2011" name="Stand. Genomic Sci.">
        <title>Genome sequence of the filamentous, gliding Thiothrix nivea neotype strain (JP2(T)).</title>
        <authorList>
            <person name="Lapidus A."/>
            <person name="Nolan M."/>
            <person name="Lucas S."/>
            <person name="Glavina Del Rio T."/>
            <person name="Tice H."/>
            <person name="Cheng J.F."/>
            <person name="Tapia R."/>
            <person name="Han C."/>
            <person name="Goodwin L."/>
            <person name="Pitluck S."/>
            <person name="Liolios K."/>
            <person name="Pagani I."/>
            <person name="Ivanova N."/>
            <person name="Huntemann M."/>
            <person name="Mavromatis K."/>
            <person name="Mikhailova N."/>
            <person name="Pati A."/>
            <person name="Chen A."/>
            <person name="Palaniappan K."/>
            <person name="Land M."/>
            <person name="Brambilla E.M."/>
            <person name="Rohde M."/>
            <person name="Abt B."/>
            <person name="Verbarg S."/>
            <person name="Goker M."/>
            <person name="Bristow J."/>
            <person name="Eisen J.A."/>
            <person name="Markowitz V."/>
            <person name="Hugenholtz P."/>
            <person name="Kyrpides N.C."/>
            <person name="Klenk H.P."/>
            <person name="Woyke T."/>
        </authorList>
    </citation>
    <scope>NUCLEOTIDE SEQUENCE [LARGE SCALE GENOMIC DNA]</scope>
    <source>
        <strain evidence="13">ATCC 35100 / DSM 5205 / JP2</strain>
    </source>
</reference>
<dbReference type="InterPro" id="IPR029020">
    <property type="entry name" value="Ammonium/urea_transptr"/>
</dbReference>
<feature type="transmembrane region" description="Helical" evidence="10">
    <location>
        <begin position="529"/>
        <end position="546"/>
    </location>
</feature>
<organism evidence="12 13">
    <name type="scientific">Thiothrix nivea (strain ATCC 35100 / DSM 5205 / JP2)</name>
    <dbReference type="NCBI Taxonomy" id="870187"/>
    <lineage>
        <taxon>Bacteria</taxon>
        <taxon>Pseudomonadati</taxon>
        <taxon>Pseudomonadota</taxon>
        <taxon>Gammaproteobacteria</taxon>
        <taxon>Thiotrichales</taxon>
        <taxon>Thiotrichaceae</taxon>
        <taxon>Thiothrix</taxon>
    </lineage>
</organism>
<dbReference type="InterPro" id="IPR002229">
    <property type="entry name" value="RhesusRHD"/>
</dbReference>
<comment type="subcellular location">
    <subcellularLocation>
        <location evidence="1">Membrane</location>
        <topology evidence="1">Multi-pass membrane protein</topology>
    </subcellularLocation>
</comment>